<dbReference type="RefSeq" id="XP_066703780.1">
    <property type="nucleotide sequence ID" value="XM_066838716.1"/>
</dbReference>
<evidence type="ECO:0000313" key="3">
    <source>
        <dbReference type="Proteomes" id="UP001391051"/>
    </source>
</evidence>
<keyword evidence="3" id="KW-1185">Reference proteome</keyword>
<protein>
    <recommendedName>
        <fullName evidence="1">Aminoglycoside phosphotransferase domain-containing protein</fullName>
    </recommendedName>
</protein>
<reference evidence="2 3" key="1">
    <citation type="submission" date="2023-01" db="EMBL/GenBank/DDBJ databases">
        <title>Analysis of 21 Apiospora genomes using comparative genomics revels a genus with tremendous synthesis potential of carbohydrate active enzymes and secondary metabolites.</title>
        <authorList>
            <person name="Sorensen T."/>
        </authorList>
    </citation>
    <scope>NUCLEOTIDE SEQUENCE [LARGE SCALE GENOMIC DNA]</scope>
    <source>
        <strain evidence="2 3">CBS 24483</strain>
    </source>
</reference>
<dbReference type="InterPro" id="IPR002575">
    <property type="entry name" value="Aminoglycoside_PTrfase"/>
</dbReference>
<proteinExistence type="predicted"/>
<organism evidence="2 3">
    <name type="scientific">Apiospora aurea</name>
    <dbReference type="NCBI Taxonomy" id="335848"/>
    <lineage>
        <taxon>Eukaryota</taxon>
        <taxon>Fungi</taxon>
        <taxon>Dikarya</taxon>
        <taxon>Ascomycota</taxon>
        <taxon>Pezizomycotina</taxon>
        <taxon>Sordariomycetes</taxon>
        <taxon>Xylariomycetidae</taxon>
        <taxon>Amphisphaeriales</taxon>
        <taxon>Apiosporaceae</taxon>
        <taxon>Apiospora</taxon>
    </lineage>
</organism>
<feature type="domain" description="Aminoglycoside phosphotransferase" evidence="1">
    <location>
        <begin position="144"/>
        <end position="257"/>
    </location>
</feature>
<dbReference type="EMBL" id="JAQQWE010000002">
    <property type="protein sequence ID" value="KAK7961669.1"/>
    <property type="molecule type" value="Genomic_DNA"/>
</dbReference>
<name>A0ABR1QNZ3_9PEZI</name>
<evidence type="ECO:0000259" key="1">
    <source>
        <dbReference type="Pfam" id="PF01636"/>
    </source>
</evidence>
<sequence length="356" mass="39159">MPSDLPQKRTSWGATIYTLDGSIQEFFQNFGGNTAVTKSDCDAKAAALMGSDEPVTPVPLQGHWSYTVVAGGPEQVRIVQFRAAKSKLDMDIMELAASVHPDFVPKCRYHGPIGDATSPLQIYVMVKREGLCSFETRDSSVEGASAFAARQFQTVRDFARQAFSPFFAEAWKNPQQITPAAAAEKVRQDVDAGLNRLTEGLPGRFHATVKQVRADLPVVFGLLPFVINRGDLHESNILVNKDDGRITGIIDWAEAEISRFGLSLWGLESITGYSRKKAWYAYDNAEQLRAEFWRVFEAEVGTAALSDKVKHAIKVSRMAGMLLAWRFDYDQGAGRGKVRDLDGGLGRADVFCTGGI</sequence>
<dbReference type="GeneID" id="92071778"/>
<gene>
    <name evidence="2" type="ORF">PG986_002494</name>
</gene>
<dbReference type="Gene3D" id="3.90.1200.10">
    <property type="match status" value="1"/>
</dbReference>
<comment type="caution">
    <text evidence="2">The sequence shown here is derived from an EMBL/GenBank/DDBJ whole genome shotgun (WGS) entry which is preliminary data.</text>
</comment>
<dbReference type="SUPFAM" id="SSF56112">
    <property type="entry name" value="Protein kinase-like (PK-like)"/>
    <property type="match status" value="1"/>
</dbReference>
<accession>A0ABR1QNZ3</accession>
<dbReference type="Proteomes" id="UP001391051">
    <property type="component" value="Unassembled WGS sequence"/>
</dbReference>
<dbReference type="InterPro" id="IPR011009">
    <property type="entry name" value="Kinase-like_dom_sf"/>
</dbReference>
<evidence type="ECO:0000313" key="2">
    <source>
        <dbReference type="EMBL" id="KAK7961669.1"/>
    </source>
</evidence>
<dbReference type="Pfam" id="PF01636">
    <property type="entry name" value="APH"/>
    <property type="match status" value="1"/>
</dbReference>